<reference evidence="7" key="1">
    <citation type="submission" date="2023-07" db="EMBL/GenBank/DDBJ databases">
        <title>draft genome sequence of fig (Ficus carica).</title>
        <authorList>
            <person name="Takahashi T."/>
            <person name="Nishimura K."/>
        </authorList>
    </citation>
    <scope>NUCLEOTIDE SEQUENCE</scope>
</reference>
<feature type="domain" description="TF-B3" evidence="6">
    <location>
        <begin position="570"/>
        <end position="633"/>
    </location>
</feature>
<keyword evidence="4" id="KW-0804">Transcription</keyword>
<evidence type="ECO:0000256" key="5">
    <source>
        <dbReference type="ARBA" id="ARBA00023242"/>
    </source>
</evidence>
<dbReference type="InterPro" id="IPR050655">
    <property type="entry name" value="Plant_B3_domain"/>
</dbReference>
<dbReference type="InterPro" id="IPR015300">
    <property type="entry name" value="DNA-bd_pseudobarrel_sf"/>
</dbReference>
<dbReference type="Pfam" id="PF02362">
    <property type="entry name" value="B3"/>
    <property type="match status" value="1"/>
</dbReference>
<dbReference type="GO" id="GO:0005634">
    <property type="term" value="C:nucleus"/>
    <property type="evidence" value="ECO:0007669"/>
    <property type="project" value="UniProtKB-SubCell"/>
</dbReference>
<evidence type="ECO:0000256" key="4">
    <source>
        <dbReference type="ARBA" id="ARBA00023163"/>
    </source>
</evidence>
<dbReference type="PROSITE" id="PS50863">
    <property type="entry name" value="B3"/>
    <property type="match status" value="2"/>
</dbReference>
<dbReference type="AlphaFoldDB" id="A0AA88AZ93"/>
<keyword evidence="8" id="KW-1185">Reference proteome</keyword>
<gene>
    <name evidence="7" type="ORF">TIFTF001_025954</name>
</gene>
<evidence type="ECO:0000256" key="1">
    <source>
        <dbReference type="ARBA" id="ARBA00004123"/>
    </source>
</evidence>
<proteinExistence type="predicted"/>
<protein>
    <recommendedName>
        <fullName evidence="6">TF-B3 domain-containing protein</fullName>
    </recommendedName>
</protein>
<dbReference type="InterPro" id="IPR003340">
    <property type="entry name" value="B3_DNA-bd"/>
</dbReference>
<dbReference type="CDD" id="cd10017">
    <property type="entry name" value="B3_DNA"/>
    <property type="match status" value="2"/>
</dbReference>
<evidence type="ECO:0000256" key="2">
    <source>
        <dbReference type="ARBA" id="ARBA00023015"/>
    </source>
</evidence>
<organism evidence="7 8">
    <name type="scientific">Ficus carica</name>
    <name type="common">Common fig</name>
    <dbReference type="NCBI Taxonomy" id="3494"/>
    <lineage>
        <taxon>Eukaryota</taxon>
        <taxon>Viridiplantae</taxon>
        <taxon>Streptophyta</taxon>
        <taxon>Embryophyta</taxon>
        <taxon>Tracheophyta</taxon>
        <taxon>Spermatophyta</taxon>
        <taxon>Magnoliopsida</taxon>
        <taxon>eudicotyledons</taxon>
        <taxon>Gunneridae</taxon>
        <taxon>Pentapetalae</taxon>
        <taxon>rosids</taxon>
        <taxon>fabids</taxon>
        <taxon>Rosales</taxon>
        <taxon>Moraceae</taxon>
        <taxon>Ficeae</taxon>
        <taxon>Ficus</taxon>
    </lineage>
</organism>
<evidence type="ECO:0000256" key="3">
    <source>
        <dbReference type="ARBA" id="ARBA00023125"/>
    </source>
</evidence>
<name>A0AA88AZ93_FICCA</name>
<dbReference type="PANTHER" id="PTHR31920">
    <property type="entry name" value="B3 DOMAIN-CONTAINING"/>
    <property type="match status" value="1"/>
</dbReference>
<accession>A0AA88AZ93</accession>
<keyword evidence="2" id="KW-0805">Transcription regulation</keyword>
<dbReference type="GO" id="GO:0003677">
    <property type="term" value="F:DNA binding"/>
    <property type="evidence" value="ECO:0007669"/>
    <property type="project" value="UniProtKB-KW"/>
</dbReference>
<evidence type="ECO:0000313" key="8">
    <source>
        <dbReference type="Proteomes" id="UP001187192"/>
    </source>
</evidence>
<sequence>MDCKVKSCAACTRTCWLVHGRKSSSPVVASFFKVMLGDDFSKVLFLPPQFASEMSLLVDESALLEDSNGRQWEVTVSSVNGSLVFHRGWNNFSVSHDLEIGDFVVFFQLTESLFVVKIYDKTACERVSFSKRCYQRKRSRGNDISTENDGPNTSVSPCSDIEVYCMINRDLGEQGEEDRICDLDLSLFETYKYSGREGSSQDCVTSGISPLPVAKSVGSGALHSVKNSSWHLLPMSAASKALAGYNQFSQFQKLGSNSTQMKFGRVSASSIVPTSIGIKNCQSGKRMKVIKEEPAEILSDTHKQETIQMFPGTSNTSTLTGTKDCQSGRIMNAVKAEPVEIKSSPCSQKTIQNASVGSPKLTKSEYFRNVSMSVRQAKKGAQVAKTDRAAQVAKPDRVSQMAKTDKVAQVAKTNRVATTDRADQVEKTDRAAQVVKTDSVVQVEKGESVDLVGAKNCQTGDASRVTEDIVPQSTVPQELEVKTEVTDLDGSTVPQEPVVKTEITDLDGSYPTLSPRSIDPEVVVKTEIIDVDESSPAFSPLLATCSESFVELPGYLPFPLTRGKATGLRKTVILRDPANRLWPVLYHGKPSLKCLAFGWGALRKANRIKPGDQCRFTLENKNDGIYTVAVVPR</sequence>
<dbReference type="Proteomes" id="UP001187192">
    <property type="component" value="Unassembled WGS sequence"/>
</dbReference>
<evidence type="ECO:0000313" key="7">
    <source>
        <dbReference type="EMBL" id="GMN56836.1"/>
    </source>
</evidence>
<keyword evidence="5" id="KW-0539">Nucleus</keyword>
<comment type="subcellular location">
    <subcellularLocation>
        <location evidence="1">Nucleus</location>
    </subcellularLocation>
</comment>
<feature type="domain" description="TF-B3" evidence="6">
    <location>
        <begin position="29"/>
        <end position="122"/>
    </location>
</feature>
<dbReference type="Gene3D" id="2.40.330.10">
    <property type="entry name" value="DNA-binding pseudobarrel domain"/>
    <property type="match status" value="2"/>
</dbReference>
<dbReference type="SUPFAM" id="SSF101936">
    <property type="entry name" value="DNA-binding pseudobarrel domain"/>
    <property type="match status" value="2"/>
</dbReference>
<dbReference type="EMBL" id="BTGU01000066">
    <property type="protein sequence ID" value="GMN56836.1"/>
    <property type="molecule type" value="Genomic_DNA"/>
</dbReference>
<dbReference type="PANTHER" id="PTHR31920:SF132">
    <property type="entry name" value="TF-B3 DOMAIN-CONTAINING PROTEIN"/>
    <property type="match status" value="1"/>
</dbReference>
<comment type="caution">
    <text evidence="7">The sequence shown here is derived from an EMBL/GenBank/DDBJ whole genome shotgun (WGS) entry which is preliminary data.</text>
</comment>
<evidence type="ECO:0000259" key="6">
    <source>
        <dbReference type="PROSITE" id="PS50863"/>
    </source>
</evidence>
<dbReference type="SMART" id="SM01019">
    <property type="entry name" value="B3"/>
    <property type="match status" value="2"/>
</dbReference>
<keyword evidence="3" id="KW-0238">DNA-binding</keyword>